<feature type="transmembrane region" description="Helical" evidence="2">
    <location>
        <begin position="145"/>
        <end position="163"/>
    </location>
</feature>
<dbReference type="Proteomes" id="UP000642993">
    <property type="component" value="Unassembled WGS sequence"/>
</dbReference>
<feature type="transmembrane region" description="Helical" evidence="2">
    <location>
        <begin position="69"/>
        <end position="87"/>
    </location>
</feature>
<proteinExistence type="inferred from homology"/>
<dbReference type="GO" id="GO:0016020">
    <property type="term" value="C:membrane"/>
    <property type="evidence" value="ECO:0007669"/>
    <property type="project" value="InterPro"/>
</dbReference>
<feature type="transmembrane region" description="Helical" evidence="2">
    <location>
        <begin position="12"/>
        <end position="35"/>
    </location>
</feature>
<keyword evidence="2" id="KW-0472">Membrane</keyword>
<keyword evidence="2" id="KW-0812">Transmembrane</keyword>
<keyword evidence="2" id="KW-1133">Transmembrane helix</keyword>
<evidence type="ECO:0000256" key="2">
    <source>
        <dbReference type="SAM" id="Phobius"/>
    </source>
</evidence>
<keyword evidence="5" id="KW-1185">Reference proteome</keyword>
<dbReference type="Pfam" id="PF00892">
    <property type="entry name" value="EamA"/>
    <property type="match status" value="1"/>
</dbReference>
<feature type="transmembrane region" description="Helical" evidence="2">
    <location>
        <begin position="41"/>
        <end position="57"/>
    </location>
</feature>
<feature type="transmembrane region" description="Helical" evidence="2">
    <location>
        <begin position="236"/>
        <end position="255"/>
    </location>
</feature>
<dbReference type="EMBL" id="JACYWE010000003">
    <property type="protein sequence ID" value="MBD8506190.1"/>
    <property type="molecule type" value="Genomic_DNA"/>
</dbReference>
<dbReference type="InterPro" id="IPR037185">
    <property type="entry name" value="EmrE-like"/>
</dbReference>
<feature type="transmembrane region" description="Helical" evidence="2">
    <location>
        <begin position="93"/>
        <end position="113"/>
    </location>
</feature>
<comment type="caution">
    <text evidence="4">The sequence shown here is derived from an EMBL/GenBank/DDBJ whole genome shotgun (WGS) entry which is preliminary data.</text>
</comment>
<sequence length="280" mass="28546">MTPRARARAIPPALMLASGTSMYAGAATGVLLFAYLPPAGVAWLRILGAALILLAIVRPQRHAWTGQRLILAGAFGTITALMNIAFYEAIARLPLGTAVALEFIGPILVAAWGSRGPRDVLALASAAGGVLLIADVHLAGSPLGLALALLAALLWAGYIVLGARVADAGSPRDSLAVGFAVAALVTSPLVLVIAGSWQPGTPAVTVLLLGISLGLLANVIPYGLDQVILRTAGRAYFATLLALLPVTSALIGWTILGQDLAARELIGIAAVALAVAMRRP</sequence>
<evidence type="ECO:0000313" key="4">
    <source>
        <dbReference type="EMBL" id="MBD8506190.1"/>
    </source>
</evidence>
<reference evidence="4" key="1">
    <citation type="submission" date="2020-09" db="EMBL/GenBank/DDBJ databases">
        <title>Hoyosella lacisalsi sp. nov., a halotolerant actinobacterium isolated from soil of Lake Gudzhirganskoe.</title>
        <authorList>
            <person name="Yang Q."/>
            <person name="Guo P.Y."/>
            <person name="Liu S.W."/>
            <person name="Li F.N."/>
            <person name="Sun C.H."/>
        </authorList>
    </citation>
    <scope>NUCLEOTIDE SEQUENCE</scope>
    <source>
        <strain evidence="4">G463</strain>
    </source>
</reference>
<name>A0A927JC92_9ACTN</name>
<feature type="transmembrane region" description="Helical" evidence="2">
    <location>
        <begin position="120"/>
        <end position="139"/>
    </location>
</feature>
<evidence type="ECO:0000313" key="5">
    <source>
        <dbReference type="Proteomes" id="UP000642993"/>
    </source>
</evidence>
<feature type="domain" description="EamA" evidence="3">
    <location>
        <begin position="143"/>
        <end position="277"/>
    </location>
</feature>
<feature type="transmembrane region" description="Helical" evidence="2">
    <location>
        <begin position="261"/>
        <end position="277"/>
    </location>
</feature>
<dbReference type="RefSeq" id="WP_192038830.1">
    <property type="nucleotide sequence ID" value="NZ_JACYWE010000003.1"/>
</dbReference>
<evidence type="ECO:0000256" key="1">
    <source>
        <dbReference type="ARBA" id="ARBA00007362"/>
    </source>
</evidence>
<feature type="transmembrane region" description="Helical" evidence="2">
    <location>
        <begin position="203"/>
        <end position="224"/>
    </location>
</feature>
<organism evidence="4 5">
    <name type="scientific">Lolliginicoccus lacisalsi</name>
    <dbReference type="NCBI Taxonomy" id="2742202"/>
    <lineage>
        <taxon>Bacteria</taxon>
        <taxon>Bacillati</taxon>
        <taxon>Actinomycetota</taxon>
        <taxon>Actinomycetes</taxon>
        <taxon>Mycobacteriales</taxon>
        <taxon>Hoyosellaceae</taxon>
        <taxon>Lolliginicoccus</taxon>
    </lineage>
</organism>
<feature type="transmembrane region" description="Helical" evidence="2">
    <location>
        <begin position="175"/>
        <end position="197"/>
    </location>
</feature>
<accession>A0A927JC92</accession>
<dbReference type="AlphaFoldDB" id="A0A927JC92"/>
<dbReference type="SUPFAM" id="SSF103481">
    <property type="entry name" value="Multidrug resistance efflux transporter EmrE"/>
    <property type="match status" value="1"/>
</dbReference>
<comment type="similarity">
    <text evidence="1">Belongs to the EamA transporter family.</text>
</comment>
<protein>
    <submittedName>
        <fullName evidence="4">EamA family transporter</fullName>
    </submittedName>
</protein>
<gene>
    <name evidence="4" type="ORF">HT102_06815</name>
</gene>
<dbReference type="InterPro" id="IPR000620">
    <property type="entry name" value="EamA_dom"/>
</dbReference>
<evidence type="ECO:0000259" key="3">
    <source>
        <dbReference type="Pfam" id="PF00892"/>
    </source>
</evidence>